<dbReference type="PANTHER" id="PTHR43537:SF24">
    <property type="entry name" value="GLUCONATE OPERON TRANSCRIPTIONAL REPRESSOR"/>
    <property type="match status" value="1"/>
</dbReference>
<keyword evidence="7" id="KW-1185">Reference proteome</keyword>
<name>A0A1H2Y3Q8_9RHOB</name>
<dbReference type="EMBL" id="FNNA01000002">
    <property type="protein sequence ID" value="SDW99458.1"/>
    <property type="molecule type" value="Genomic_DNA"/>
</dbReference>
<dbReference type="GO" id="GO:0003700">
    <property type="term" value="F:DNA-binding transcription factor activity"/>
    <property type="evidence" value="ECO:0007669"/>
    <property type="project" value="InterPro"/>
</dbReference>
<dbReference type="AlphaFoldDB" id="A0A1H2Y3Q8"/>
<dbReference type="InterPro" id="IPR011711">
    <property type="entry name" value="GntR_C"/>
</dbReference>
<dbReference type="PROSITE" id="PS50949">
    <property type="entry name" value="HTH_GNTR"/>
    <property type="match status" value="1"/>
</dbReference>
<accession>A0A1H2Y3Q8</accession>
<feature type="compositionally biased region" description="Basic and acidic residues" evidence="4">
    <location>
        <begin position="244"/>
        <end position="254"/>
    </location>
</feature>
<dbReference type="CDD" id="cd07377">
    <property type="entry name" value="WHTH_GntR"/>
    <property type="match status" value="1"/>
</dbReference>
<feature type="region of interest" description="Disordered" evidence="4">
    <location>
        <begin position="1"/>
        <end position="22"/>
    </location>
</feature>
<evidence type="ECO:0000313" key="6">
    <source>
        <dbReference type="EMBL" id="SDW99458.1"/>
    </source>
</evidence>
<evidence type="ECO:0000259" key="5">
    <source>
        <dbReference type="PROSITE" id="PS50949"/>
    </source>
</evidence>
<feature type="compositionally biased region" description="Low complexity" evidence="4">
    <location>
        <begin position="1"/>
        <end position="11"/>
    </location>
</feature>
<keyword evidence="2 6" id="KW-0238">DNA-binding</keyword>
<evidence type="ECO:0000313" key="7">
    <source>
        <dbReference type="Proteomes" id="UP000182944"/>
    </source>
</evidence>
<dbReference type="SMART" id="SM00895">
    <property type="entry name" value="FCD"/>
    <property type="match status" value="1"/>
</dbReference>
<evidence type="ECO:0000256" key="1">
    <source>
        <dbReference type="ARBA" id="ARBA00023015"/>
    </source>
</evidence>
<dbReference type="Pfam" id="PF00392">
    <property type="entry name" value="GntR"/>
    <property type="match status" value="1"/>
</dbReference>
<feature type="domain" description="HTH gntR-type" evidence="5">
    <location>
        <begin position="24"/>
        <end position="91"/>
    </location>
</feature>
<dbReference type="Pfam" id="PF07729">
    <property type="entry name" value="FCD"/>
    <property type="match status" value="1"/>
</dbReference>
<proteinExistence type="predicted"/>
<dbReference type="RefSeq" id="WP_074826533.1">
    <property type="nucleotide sequence ID" value="NZ_FNNA01000002.1"/>
</dbReference>
<organism evidence="6 7">
    <name type="scientific">Paracoccus sanguinis</name>
    <dbReference type="NCBI Taxonomy" id="1545044"/>
    <lineage>
        <taxon>Bacteria</taxon>
        <taxon>Pseudomonadati</taxon>
        <taxon>Pseudomonadota</taxon>
        <taxon>Alphaproteobacteria</taxon>
        <taxon>Rhodobacterales</taxon>
        <taxon>Paracoccaceae</taxon>
        <taxon>Paracoccus</taxon>
    </lineage>
</organism>
<evidence type="ECO:0000256" key="2">
    <source>
        <dbReference type="ARBA" id="ARBA00023125"/>
    </source>
</evidence>
<dbReference type="PANTHER" id="PTHR43537">
    <property type="entry name" value="TRANSCRIPTIONAL REGULATOR, GNTR FAMILY"/>
    <property type="match status" value="1"/>
</dbReference>
<reference evidence="7" key="1">
    <citation type="submission" date="2016-10" db="EMBL/GenBank/DDBJ databases">
        <authorList>
            <person name="Varghese N."/>
            <person name="Submissions S."/>
        </authorList>
    </citation>
    <scope>NUCLEOTIDE SEQUENCE [LARGE SCALE GENOMIC DNA]</scope>
    <source>
        <strain evidence="7">DSM 29303</strain>
    </source>
</reference>
<dbReference type="OrthoDB" id="9028214at2"/>
<dbReference type="InterPro" id="IPR036388">
    <property type="entry name" value="WH-like_DNA-bd_sf"/>
</dbReference>
<dbReference type="InterPro" id="IPR000524">
    <property type="entry name" value="Tscrpt_reg_HTH_GntR"/>
</dbReference>
<evidence type="ECO:0000256" key="4">
    <source>
        <dbReference type="SAM" id="MobiDB-lite"/>
    </source>
</evidence>
<dbReference type="Gene3D" id="1.20.120.530">
    <property type="entry name" value="GntR ligand-binding domain-like"/>
    <property type="match status" value="1"/>
</dbReference>
<dbReference type="SUPFAM" id="SSF46785">
    <property type="entry name" value="Winged helix' DNA-binding domain"/>
    <property type="match status" value="1"/>
</dbReference>
<evidence type="ECO:0000256" key="3">
    <source>
        <dbReference type="ARBA" id="ARBA00023163"/>
    </source>
</evidence>
<keyword evidence="1" id="KW-0805">Transcription regulation</keyword>
<feature type="region of interest" description="Disordered" evidence="4">
    <location>
        <begin position="236"/>
        <end position="261"/>
    </location>
</feature>
<dbReference type="SMART" id="SM00345">
    <property type="entry name" value="HTH_GNTR"/>
    <property type="match status" value="1"/>
</dbReference>
<sequence length="261" mass="28458">MNATGAPPFRAARPRPLPPGAGGLNARDRAYLDLRYRILNGRLAPGTTLLETEIAALLGLSRTPVREALIRLAEEGLVLIRPRHGVTVIDLTVSDFRDILDVFSALEVRAVALAAARPPAPADAARLTQLVQRMERATEAGDIARWSDLDDDFHSTLVGLCGNARLLRSIGEYWGQQYRGRRLILPHRPLPEDSNREHRVILEAVLAGDAEAAHAAHLAHRARADRDQLALLTQVLGPGMPARPDPRPADRPAPAEESETT</sequence>
<dbReference type="GO" id="GO:0003677">
    <property type="term" value="F:DNA binding"/>
    <property type="evidence" value="ECO:0007669"/>
    <property type="project" value="UniProtKB-KW"/>
</dbReference>
<dbReference type="PRINTS" id="PR00035">
    <property type="entry name" value="HTHGNTR"/>
</dbReference>
<dbReference type="InterPro" id="IPR008920">
    <property type="entry name" value="TF_FadR/GntR_C"/>
</dbReference>
<dbReference type="Gene3D" id="1.10.10.10">
    <property type="entry name" value="Winged helix-like DNA-binding domain superfamily/Winged helix DNA-binding domain"/>
    <property type="match status" value="1"/>
</dbReference>
<dbReference type="STRING" id="1545044.SAMN05444276_102717"/>
<protein>
    <submittedName>
        <fullName evidence="6">DNA-binding transcriptional regulator, GntR family</fullName>
    </submittedName>
</protein>
<keyword evidence="3" id="KW-0804">Transcription</keyword>
<dbReference type="InterPro" id="IPR036390">
    <property type="entry name" value="WH_DNA-bd_sf"/>
</dbReference>
<dbReference type="Proteomes" id="UP000182944">
    <property type="component" value="Unassembled WGS sequence"/>
</dbReference>
<dbReference type="SUPFAM" id="SSF48008">
    <property type="entry name" value="GntR ligand-binding domain-like"/>
    <property type="match status" value="1"/>
</dbReference>
<gene>
    <name evidence="6" type="ORF">SAMN05444276_102717</name>
</gene>